<dbReference type="RefSeq" id="WP_221572796.1">
    <property type="nucleotide sequence ID" value="NZ_JAIGNK010000001.1"/>
</dbReference>
<protein>
    <recommendedName>
        <fullName evidence="3">DUF4304 domain-containing protein</fullName>
    </recommendedName>
</protein>
<dbReference type="Proteomes" id="UP000783253">
    <property type="component" value="Unassembled WGS sequence"/>
</dbReference>
<keyword evidence="2" id="KW-1185">Reference proteome</keyword>
<dbReference type="EMBL" id="JAIGNK010000001">
    <property type="protein sequence ID" value="MBX7457496.1"/>
    <property type="molecule type" value="Genomic_DNA"/>
</dbReference>
<evidence type="ECO:0008006" key="3">
    <source>
        <dbReference type="Google" id="ProtNLM"/>
    </source>
</evidence>
<proteinExistence type="predicted"/>
<reference evidence="1 2" key="1">
    <citation type="submission" date="2021-08" db="EMBL/GenBank/DDBJ databases">
        <title>Comparative Genomics Analysis of the Genus Qipengyuania Reveals Extensive Genetic Diversity and Metabolic Versatility, Including the Description of Fifteen Novel Species.</title>
        <authorList>
            <person name="Liu Y."/>
        </authorList>
    </citation>
    <scope>NUCLEOTIDE SEQUENCE [LARGE SCALE GENOMIC DNA]</scope>
    <source>
        <strain evidence="1 2">1NDH17</strain>
    </source>
</reference>
<gene>
    <name evidence="1" type="ORF">K3152_04480</name>
</gene>
<name>A0ABS7IZ61_9SPHN</name>
<comment type="caution">
    <text evidence="1">The sequence shown here is derived from an EMBL/GenBank/DDBJ whole genome shotgun (WGS) entry which is preliminary data.</text>
</comment>
<organism evidence="1 2">
    <name type="scientific">Qipengyuania polymorpha</name>
    <dbReference type="NCBI Taxonomy" id="2867234"/>
    <lineage>
        <taxon>Bacteria</taxon>
        <taxon>Pseudomonadati</taxon>
        <taxon>Pseudomonadota</taxon>
        <taxon>Alphaproteobacteria</taxon>
        <taxon>Sphingomonadales</taxon>
        <taxon>Erythrobacteraceae</taxon>
        <taxon>Qipengyuania</taxon>
    </lineage>
</organism>
<evidence type="ECO:0000313" key="2">
    <source>
        <dbReference type="Proteomes" id="UP000783253"/>
    </source>
</evidence>
<accession>A0ABS7IZ61</accession>
<sequence length="211" mass="24283">MAKRPSNRLVRKAIRDLIEPQIAALGFTGKYPEFRRDWQGETHFILFQTRKYGGGFSYSGAWRKRVRYVQSPTYSLPADEAAFVHTDFDDRATVVRIKEVGLVSTREHAWRSVGDFDYEHIVEDEAACRSLVEEALLLLPALDHWLKTREADRGIDARGHRMRRAVSNEALWHFAMAKVGQFSLENQRPQTPHLSAQDQSGKAPEYLIIRS</sequence>
<evidence type="ECO:0000313" key="1">
    <source>
        <dbReference type="EMBL" id="MBX7457496.1"/>
    </source>
</evidence>